<dbReference type="PANTHER" id="PTHR10728:SF32">
    <property type="entry name" value="CYTOSOLIC PHOSPHOLIPASE A2 BETA"/>
    <property type="match status" value="1"/>
</dbReference>
<dbReference type="SMART" id="SM00022">
    <property type="entry name" value="PLAc"/>
    <property type="match status" value="1"/>
</dbReference>
<keyword evidence="5 6" id="KW-0443">Lipid metabolism</keyword>
<dbReference type="SUPFAM" id="SSF49562">
    <property type="entry name" value="C2 domain (Calcium/lipid-binding domain, CaLB)"/>
    <property type="match status" value="1"/>
</dbReference>
<dbReference type="SMART" id="SM00239">
    <property type="entry name" value="C2"/>
    <property type="match status" value="1"/>
</dbReference>
<dbReference type="InterPro" id="IPR002642">
    <property type="entry name" value="LysoPLipase_cat_dom"/>
</dbReference>
<dbReference type="InterPro" id="IPR016035">
    <property type="entry name" value="Acyl_Trfase/lysoPLipase"/>
</dbReference>
<dbReference type="PANTHER" id="PTHR10728">
    <property type="entry name" value="CYTOSOLIC PHOSPHOLIPASE A2"/>
    <property type="match status" value="1"/>
</dbReference>
<evidence type="ECO:0000256" key="3">
    <source>
        <dbReference type="ARBA" id="ARBA00022490"/>
    </source>
</evidence>
<keyword evidence="6 7" id="KW-0442">Lipid degradation</keyword>
<evidence type="ECO:0000259" key="9">
    <source>
        <dbReference type="PROSITE" id="PS50004"/>
    </source>
</evidence>
<keyword evidence="7" id="KW-0479">Metal-binding</keyword>
<protein>
    <recommendedName>
        <fullName evidence="2 7">Phospholipase A2</fullName>
        <ecNumber evidence="2 7">3.1.1.4</ecNumber>
    </recommendedName>
</protein>
<keyword evidence="7" id="KW-0106">Calcium</keyword>
<feature type="domain" description="C2" evidence="9">
    <location>
        <begin position="1"/>
        <end position="119"/>
    </location>
</feature>
<dbReference type="EMBL" id="JAROKS010000018">
    <property type="protein sequence ID" value="KAK1793064.1"/>
    <property type="molecule type" value="Genomic_DNA"/>
</dbReference>
<accession>A0AAD8Z5U0</accession>
<evidence type="ECO:0000256" key="4">
    <source>
        <dbReference type="ARBA" id="ARBA00022801"/>
    </source>
</evidence>
<evidence type="ECO:0000256" key="2">
    <source>
        <dbReference type="ARBA" id="ARBA00013278"/>
    </source>
</evidence>
<dbReference type="InterPro" id="IPR000008">
    <property type="entry name" value="C2_dom"/>
</dbReference>
<keyword evidence="3 7" id="KW-0963">Cytoplasm</keyword>
<feature type="compositionally biased region" description="Basic and acidic residues" evidence="8">
    <location>
        <begin position="211"/>
        <end position="220"/>
    </location>
</feature>
<dbReference type="Gene3D" id="3.40.1090.10">
    <property type="entry name" value="Cytosolic phospholipase A2 catalytic domain"/>
    <property type="match status" value="1"/>
</dbReference>
<reference evidence="11" key="1">
    <citation type="submission" date="2023-03" db="EMBL/GenBank/DDBJ databases">
        <title>Electrophorus voltai genome.</title>
        <authorList>
            <person name="Bian C."/>
        </authorList>
    </citation>
    <scope>NUCLEOTIDE SEQUENCE</scope>
    <source>
        <strain evidence="11">CB-2022</strain>
        <tissue evidence="11">Muscle</tissue>
    </source>
</reference>
<evidence type="ECO:0000256" key="6">
    <source>
        <dbReference type="PROSITE-ProRule" id="PRU00555"/>
    </source>
</evidence>
<comment type="caution">
    <text evidence="11">The sequence shown here is derived from an EMBL/GenBank/DDBJ whole genome shotgun (WGS) entry which is preliminary data.</text>
</comment>
<dbReference type="Gene3D" id="2.60.40.150">
    <property type="entry name" value="C2 domain"/>
    <property type="match status" value="1"/>
</dbReference>
<dbReference type="Pfam" id="PF00168">
    <property type="entry name" value="C2"/>
    <property type="match status" value="1"/>
</dbReference>
<comment type="catalytic activity">
    <reaction evidence="7">
        <text>a 1,2-diacyl-sn-glycero-3-phosphocholine + H2O = a 1-acyl-sn-glycero-3-phosphocholine + a fatty acid + H(+)</text>
        <dbReference type="Rhea" id="RHEA:15801"/>
        <dbReference type="ChEBI" id="CHEBI:15377"/>
        <dbReference type="ChEBI" id="CHEBI:15378"/>
        <dbReference type="ChEBI" id="CHEBI:28868"/>
        <dbReference type="ChEBI" id="CHEBI:57643"/>
        <dbReference type="ChEBI" id="CHEBI:58168"/>
        <dbReference type="EC" id="3.1.1.4"/>
    </reaction>
</comment>
<comment type="domain">
    <text evidence="7">The N-terminal C2 domain associates with lipid membranes upon calcium binding.</text>
</comment>
<feature type="compositionally biased region" description="Polar residues" evidence="8">
    <location>
        <begin position="221"/>
        <end position="230"/>
    </location>
</feature>
<dbReference type="EC" id="3.1.1.4" evidence="2 7"/>
<sequence length="813" mass="92187">MTGNTKACDSVIHLYQNVPLFLLLPISHPLLFFYTVSESDLYVTLHLPTASACTLRTTCIPNSSTPEWNETFHFRVHSQVKNILEINVYDKDLIQDDLCTTILFDIASLKPGQKETKVFFTNEKTKDELWVEFEITESLLDMFYVNLTADCFPFPVDSPVIYSGDELVLKLKGAYKEEQVISKSSSILQTLRYYINRDLATEIGLLSSCSHDKEEHEEAPSQRSAPVTPFSSSHELTVSLPVDKNTVDLHLKTVDSSEEELQVRLDFDIPAAEKAFLVKRKEVVSRALQRVLKLNTPPHPSRVPTVAVVCSGGSTRAMTCMYGSLRGLQRLDLLDTVSYITAVSGSTWTTASLYRDPCWSRTEMDKAMASVQNELLKSAARLFFPQQLRYYHSELEQRESEGHDVSLIDLWGLAIEQLIYGKKYTGTLTDQQRAVSEGQNPLPIYTAVNIKNTDDIMVAEWCEFTPFEVGFPKYGIFVPAENFGSEYFLGHLIKKLPETRISFLLGIWSSVFSANLTELWSSVTGILPSWKPWLGQQVVNTAEPDHASTLDTRRVSPDVTVLSSFLTGRPVISKVFNFLRGFFLHNNYSQHATFTTWNDKHPDSFPNKLTPVDSTLCLVDSGFAINSSFPPILRAHRRADIILSFNYSWQHDHFKVLRQTQQYCSDHSVPFPRINFDGVASEPQREVYVFEDQENLHAPIVIHFPLVNVSFRQYKAPEPSADGGPMCTVSAQNLVQMVNLVPWYITGLRRRGEKELKEGDVDVSTRASPYVTKHLTYTPEDFRRLANLTTYNILNNKTAIIQALQRALHRGEE</sequence>
<evidence type="ECO:0000256" key="1">
    <source>
        <dbReference type="ARBA" id="ARBA00004496"/>
    </source>
</evidence>
<dbReference type="GO" id="GO:0005509">
    <property type="term" value="F:calcium ion binding"/>
    <property type="evidence" value="ECO:0007669"/>
    <property type="project" value="TreeGrafter"/>
</dbReference>
<dbReference type="SUPFAM" id="SSF52151">
    <property type="entry name" value="FabD/lysophospholipase-like"/>
    <property type="match status" value="1"/>
</dbReference>
<dbReference type="GO" id="GO:0047498">
    <property type="term" value="F:calcium-dependent phospholipase A2 activity"/>
    <property type="evidence" value="ECO:0007669"/>
    <property type="project" value="TreeGrafter"/>
</dbReference>
<dbReference type="GO" id="GO:0046475">
    <property type="term" value="P:glycerophospholipid catabolic process"/>
    <property type="evidence" value="ECO:0007669"/>
    <property type="project" value="TreeGrafter"/>
</dbReference>
<feature type="region of interest" description="Disordered" evidence="8">
    <location>
        <begin position="211"/>
        <end position="230"/>
    </location>
</feature>
<dbReference type="Proteomes" id="UP001239994">
    <property type="component" value="Unassembled WGS sequence"/>
</dbReference>
<dbReference type="Pfam" id="PF01735">
    <property type="entry name" value="PLA2_B"/>
    <property type="match status" value="1"/>
</dbReference>
<evidence type="ECO:0000256" key="7">
    <source>
        <dbReference type="RuleBase" id="RU362102"/>
    </source>
</evidence>
<dbReference type="PROSITE" id="PS50004">
    <property type="entry name" value="C2"/>
    <property type="match status" value="1"/>
</dbReference>
<evidence type="ECO:0000313" key="11">
    <source>
        <dbReference type="EMBL" id="KAK1793064.1"/>
    </source>
</evidence>
<evidence type="ECO:0000313" key="12">
    <source>
        <dbReference type="Proteomes" id="UP001239994"/>
    </source>
</evidence>
<dbReference type="AlphaFoldDB" id="A0AAD8Z5U0"/>
<proteinExistence type="predicted"/>
<keyword evidence="12" id="KW-1185">Reference proteome</keyword>
<evidence type="ECO:0000256" key="5">
    <source>
        <dbReference type="ARBA" id="ARBA00023098"/>
    </source>
</evidence>
<dbReference type="GO" id="GO:0005829">
    <property type="term" value="C:cytosol"/>
    <property type="evidence" value="ECO:0007669"/>
    <property type="project" value="TreeGrafter"/>
</dbReference>
<feature type="domain" description="PLA2c" evidence="10">
    <location>
        <begin position="255"/>
        <end position="813"/>
    </location>
</feature>
<dbReference type="GO" id="GO:0005544">
    <property type="term" value="F:calcium-dependent phospholipid binding"/>
    <property type="evidence" value="ECO:0007669"/>
    <property type="project" value="TreeGrafter"/>
</dbReference>
<name>A0AAD8Z5U0_9TELE</name>
<comment type="subcellular location">
    <subcellularLocation>
        <location evidence="1">Cytoplasm</location>
    </subcellularLocation>
</comment>
<organism evidence="11 12">
    <name type="scientific">Electrophorus voltai</name>
    <dbReference type="NCBI Taxonomy" id="2609070"/>
    <lineage>
        <taxon>Eukaryota</taxon>
        <taxon>Metazoa</taxon>
        <taxon>Chordata</taxon>
        <taxon>Craniata</taxon>
        <taxon>Vertebrata</taxon>
        <taxon>Euteleostomi</taxon>
        <taxon>Actinopterygii</taxon>
        <taxon>Neopterygii</taxon>
        <taxon>Teleostei</taxon>
        <taxon>Ostariophysi</taxon>
        <taxon>Gymnotiformes</taxon>
        <taxon>Gymnotoidei</taxon>
        <taxon>Gymnotidae</taxon>
        <taxon>Electrophorus</taxon>
    </lineage>
</organism>
<evidence type="ECO:0000259" key="10">
    <source>
        <dbReference type="PROSITE" id="PS51210"/>
    </source>
</evidence>
<dbReference type="PROSITE" id="PS51210">
    <property type="entry name" value="PLA2C"/>
    <property type="match status" value="1"/>
</dbReference>
<keyword evidence="4 6" id="KW-0378">Hydrolase</keyword>
<dbReference type="InterPro" id="IPR035892">
    <property type="entry name" value="C2_domain_sf"/>
</dbReference>
<gene>
    <name evidence="11" type="ORF">P4O66_011467</name>
</gene>
<evidence type="ECO:0000256" key="8">
    <source>
        <dbReference type="SAM" id="MobiDB-lite"/>
    </source>
</evidence>